<dbReference type="PANTHER" id="PTHR12169:SF6">
    <property type="entry name" value="AFG1-LIKE ATPASE"/>
    <property type="match status" value="1"/>
</dbReference>
<evidence type="ECO:0000256" key="3">
    <source>
        <dbReference type="ARBA" id="ARBA00022840"/>
    </source>
</evidence>
<dbReference type="GO" id="GO:0016887">
    <property type="term" value="F:ATP hydrolysis activity"/>
    <property type="evidence" value="ECO:0007669"/>
    <property type="project" value="InterPro"/>
</dbReference>
<name>A0A915CR43_9BILA</name>
<evidence type="ECO:0000313" key="5">
    <source>
        <dbReference type="WBParaSite" id="jg11242"/>
    </source>
</evidence>
<dbReference type="InterPro" id="IPR027417">
    <property type="entry name" value="P-loop_NTPase"/>
</dbReference>
<dbReference type="PANTHER" id="PTHR12169">
    <property type="entry name" value="ATPASE N2B"/>
    <property type="match status" value="1"/>
</dbReference>
<dbReference type="Proteomes" id="UP000887574">
    <property type="component" value="Unplaced"/>
</dbReference>
<evidence type="ECO:0000313" key="4">
    <source>
        <dbReference type="Proteomes" id="UP000887574"/>
    </source>
</evidence>
<sequence>MIIEKSQLLCFDEFQVTDIADAMILKLLFTELFSRGLVIVCTSNRPPDDLYKNGLQRHQFVPFIHLLKQRCQTVCLDSGRDYKIRKTTEAGTYFVKSRENSVDRELDIIFKKLCVQENDVRIFQDALAVTIAICGEVSRKRPTIFCHPLRFSTHSITVVRAKTIQILGRVIKIEKCCGRVADMDFDELCNRPLSSNDYLAISRVFHTVLIRNVPVFTRLHLSECRRFITLIDTFYDQKVRIVCSAEDEIETLFRISENEDVQLSDHQRVLMDDLNLRDNDESASANVFSGSEEIFAFSRTISRLTEMRSSTYWANRKPSSQ</sequence>
<proteinExistence type="inferred from homology"/>
<dbReference type="NCBIfam" id="NF040713">
    <property type="entry name" value="ZapE"/>
    <property type="match status" value="1"/>
</dbReference>
<keyword evidence="4" id="KW-1185">Reference proteome</keyword>
<dbReference type="GO" id="GO:0005739">
    <property type="term" value="C:mitochondrion"/>
    <property type="evidence" value="ECO:0007669"/>
    <property type="project" value="TreeGrafter"/>
</dbReference>
<dbReference type="GO" id="GO:0005524">
    <property type="term" value="F:ATP binding"/>
    <property type="evidence" value="ECO:0007669"/>
    <property type="project" value="UniProtKB-KW"/>
</dbReference>
<dbReference type="InterPro" id="IPR005654">
    <property type="entry name" value="ATPase_AFG1-like"/>
</dbReference>
<organism evidence="4 5">
    <name type="scientific">Ditylenchus dipsaci</name>
    <dbReference type="NCBI Taxonomy" id="166011"/>
    <lineage>
        <taxon>Eukaryota</taxon>
        <taxon>Metazoa</taxon>
        <taxon>Ecdysozoa</taxon>
        <taxon>Nematoda</taxon>
        <taxon>Chromadorea</taxon>
        <taxon>Rhabditida</taxon>
        <taxon>Tylenchina</taxon>
        <taxon>Tylenchomorpha</taxon>
        <taxon>Sphaerularioidea</taxon>
        <taxon>Anguinidae</taxon>
        <taxon>Anguininae</taxon>
        <taxon>Ditylenchus</taxon>
    </lineage>
</organism>
<dbReference type="SUPFAM" id="SSF52540">
    <property type="entry name" value="P-loop containing nucleoside triphosphate hydrolases"/>
    <property type="match status" value="1"/>
</dbReference>
<dbReference type="AlphaFoldDB" id="A0A915CR43"/>
<dbReference type="Pfam" id="PF03969">
    <property type="entry name" value="AFG1_ATPase"/>
    <property type="match status" value="2"/>
</dbReference>
<comment type="similarity">
    <text evidence="1">Belongs to the AFG1 ATPase family.</text>
</comment>
<keyword evidence="3" id="KW-0067">ATP-binding</keyword>
<dbReference type="WBParaSite" id="jg11242">
    <property type="protein sequence ID" value="jg11242"/>
    <property type="gene ID" value="jg11242"/>
</dbReference>
<evidence type="ECO:0000256" key="1">
    <source>
        <dbReference type="ARBA" id="ARBA00010322"/>
    </source>
</evidence>
<dbReference type="Gene3D" id="3.40.50.300">
    <property type="entry name" value="P-loop containing nucleotide triphosphate hydrolases"/>
    <property type="match status" value="1"/>
</dbReference>
<accession>A0A915CR43</accession>
<keyword evidence="2" id="KW-0547">Nucleotide-binding</keyword>
<evidence type="ECO:0000256" key="2">
    <source>
        <dbReference type="ARBA" id="ARBA00022741"/>
    </source>
</evidence>
<protein>
    <submittedName>
        <fullName evidence="5">AFG1-like ATPase</fullName>
    </submittedName>
</protein>
<reference evidence="5" key="1">
    <citation type="submission" date="2022-11" db="UniProtKB">
        <authorList>
            <consortium name="WormBaseParasite"/>
        </authorList>
    </citation>
    <scope>IDENTIFICATION</scope>
</reference>